<name>A0AAN9XT72_PSOTE</name>
<gene>
    <name evidence="1" type="ORF">VNO78_09417</name>
</gene>
<organism evidence="1 2">
    <name type="scientific">Psophocarpus tetragonolobus</name>
    <name type="common">Winged bean</name>
    <name type="synonym">Dolichos tetragonolobus</name>
    <dbReference type="NCBI Taxonomy" id="3891"/>
    <lineage>
        <taxon>Eukaryota</taxon>
        <taxon>Viridiplantae</taxon>
        <taxon>Streptophyta</taxon>
        <taxon>Embryophyta</taxon>
        <taxon>Tracheophyta</taxon>
        <taxon>Spermatophyta</taxon>
        <taxon>Magnoliopsida</taxon>
        <taxon>eudicotyledons</taxon>
        <taxon>Gunneridae</taxon>
        <taxon>Pentapetalae</taxon>
        <taxon>rosids</taxon>
        <taxon>fabids</taxon>
        <taxon>Fabales</taxon>
        <taxon>Fabaceae</taxon>
        <taxon>Papilionoideae</taxon>
        <taxon>50 kb inversion clade</taxon>
        <taxon>NPAAA clade</taxon>
        <taxon>indigoferoid/millettioid clade</taxon>
        <taxon>Phaseoleae</taxon>
        <taxon>Psophocarpus</taxon>
    </lineage>
</organism>
<evidence type="ECO:0000313" key="1">
    <source>
        <dbReference type="EMBL" id="KAK7407467.1"/>
    </source>
</evidence>
<reference evidence="1 2" key="1">
    <citation type="submission" date="2024-01" db="EMBL/GenBank/DDBJ databases">
        <title>The genomes of 5 underutilized Papilionoideae crops provide insights into root nodulation and disease resistanc.</title>
        <authorList>
            <person name="Jiang F."/>
        </authorList>
    </citation>
    <scope>NUCLEOTIDE SEQUENCE [LARGE SCALE GENOMIC DNA]</scope>
    <source>
        <strain evidence="1">DUOXIRENSHENG_FW03</strain>
        <tissue evidence="1">Leaves</tissue>
    </source>
</reference>
<dbReference type="Proteomes" id="UP001386955">
    <property type="component" value="Unassembled WGS sequence"/>
</dbReference>
<accession>A0AAN9XT72</accession>
<keyword evidence="2" id="KW-1185">Reference proteome</keyword>
<evidence type="ECO:0000313" key="2">
    <source>
        <dbReference type="Proteomes" id="UP001386955"/>
    </source>
</evidence>
<comment type="caution">
    <text evidence="1">The sequence shown here is derived from an EMBL/GenBank/DDBJ whole genome shotgun (WGS) entry which is preliminary data.</text>
</comment>
<dbReference type="EMBL" id="JAYMYS010000002">
    <property type="protein sequence ID" value="KAK7407467.1"/>
    <property type="molecule type" value="Genomic_DNA"/>
</dbReference>
<sequence>MRYLQASMEHMQLQQSFNHRGIVHLYQGLYQSIPAEQQNPWMAQYQFSSYLAWLGDRYFFPRGSGVAGADYTSGAARPNYAGDGYDGRSSRTAADFVAKKVLGAPFQNEDFDKDLDRVMKGD</sequence>
<dbReference type="AlphaFoldDB" id="A0AAN9XT72"/>
<protein>
    <submittedName>
        <fullName evidence="1">Uncharacterized protein</fullName>
    </submittedName>
</protein>
<proteinExistence type="predicted"/>